<dbReference type="InterPro" id="IPR036388">
    <property type="entry name" value="WH-like_DNA-bd_sf"/>
</dbReference>
<dbReference type="Proteomes" id="UP000184612">
    <property type="component" value="Unassembled WGS sequence"/>
</dbReference>
<feature type="domain" description="Insertion element IS150 protein InsJ-like helix-turn-helix" evidence="2">
    <location>
        <begin position="9"/>
        <end position="56"/>
    </location>
</feature>
<dbReference type="InterPro" id="IPR052057">
    <property type="entry name" value="IS150/IS1296_orfA-like"/>
</dbReference>
<evidence type="ECO:0000259" key="2">
    <source>
        <dbReference type="Pfam" id="PF13518"/>
    </source>
</evidence>
<evidence type="ECO:0000313" key="3">
    <source>
        <dbReference type="EMBL" id="SHO51627.1"/>
    </source>
</evidence>
<feature type="domain" description="Insertion element IS150 protein InsJ-like helix-turn-helix" evidence="2">
    <location>
        <begin position="63"/>
        <end position="106"/>
    </location>
</feature>
<reference evidence="3 4" key="1">
    <citation type="submission" date="2016-12" db="EMBL/GenBank/DDBJ databases">
        <authorList>
            <person name="Song W.-J."/>
            <person name="Kurnit D.M."/>
        </authorList>
    </citation>
    <scope>NUCLEOTIDE SEQUENCE [LARGE SCALE GENOMIC DNA]</scope>
    <source>
        <strain evidence="3 4">DSM 12503</strain>
    </source>
</reference>
<dbReference type="Gene3D" id="1.10.10.10">
    <property type="entry name" value="Winged helix-like DNA-binding domain superfamily/Winged helix DNA-binding domain"/>
    <property type="match status" value="1"/>
</dbReference>
<evidence type="ECO:0000313" key="4">
    <source>
        <dbReference type="Proteomes" id="UP000184612"/>
    </source>
</evidence>
<protein>
    <submittedName>
        <fullName evidence="3">Transposase and inactivated derivatives</fullName>
    </submittedName>
</protein>
<dbReference type="GO" id="GO:0043565">
    <property type="term" value="F:sequence-specific DNA binding"/>
    <property type="evidence" value="ECO:0007669"/>
    <property type="project" value="InterPro"/>
</dbReference>
<dbReference type="SUPFAM" id="SSF48295">
    <property type="entry name" value="TrpR-like"/>
    <property type="match status" value="1"/>
</dbReference>
<dbReference type="Pfam" id="PF13518">
    <property type="entry name" value="HTH_28"/>
    <property type="match status" value="2"/>
</dbReference>
<dbReference type="RefSeq" id="WP_073589934.1">
    <property type="nucleotide sequence ID" value="NZ_FRFD01000009.1"/>
</dbReference>
<dbReference type="EMBL" id="FRFD01000009">
    <property type="protein sequence ID" value="SHO51627.1"/>
    <property type="molecule type" value="Genomic_DNA"/>
</dbReference>
<comment type="similarity">
    <text evidence="1">Belongs to the IS150/IS1296 orfA family.</text>
</comment>
<dbReference type="InterPro" id="IPR055247">
    <property type="entry name" value="InsJ-like_HTH"/>
</dbReference>
<proteinExistence type="inferred from homology"/>
<dbReference type="InterPro" id="IPR009057">
    <property type="entry name" value="Homeodomain-like_sf"/>
</dbReference>
<evidence type="ECO:0000256" key="1">
    <source>
        <dbReference type="ARBA" id="ARBA00038232"/>
    </source>
</evidence>
<dbReference type="InterPro" id="IPR010921">
    <property type="entry name" value="Trp_repressor/repl_initiator"/>
</dbReference>
<dbReference type="OrthoDB" id="9797531at2"/>
<name>A0A1M7YG46_9FIRM</name>
<dbReference type="PANTHER" id="PTHR33795">
    <property type="entry name" value="INSERTION ELEMENT IS150 PROTEIN INSJ"/>
    <property type="match status" value="1"/>
</dbReference>
<sequence>MSMYTVELKKEVVEYYLAGKGSFTDTAEKFYVDRGDVRKWVAAYRCHGPDGLTTKNGTYTGEFKLSVLKYMQDTGSSARNAAAHFNIPGFTTVCKWKSIYIEKGLDDF</sequence>
<dbReference type="AlphaFoldDB" id="A0A1M7YG46"/>
<dbReference type="STRING" id="1121345.SAMN02745217_03293"/>
<dbReference type="SUPFAM" id="SSF46689">
    <property type="entry name" value="Homeodomain-like"/>
    <property type="match status" value="1"/>
</dbReference>
<accession>A0A1M7YG46</accession>
<keyword evidence="4" id="KW-1185">Reference proteome</keyword>
<gene>
    <name evidence="3" type="ORF">SAMN02745217_03293</name>
</gene>
<dbReference type="PANTHER" id="PTHR33795:SF1">
    <property type="entry name" value="INSERTION ELEMENT IS150 PROTEIN INSJ"/>
    <property type="match status" value="1"/>
</dbReference>
<organism evidence="3 4">
    <name type="scientific">Anaerocolumna xylanovorans DSM 12503</name>
    <dbReference type="NCBI Taxonomy" id="1121345"/>
    <lineage>
        <taxon>Bacteria</taxon>
        <taxon>Bacillati</taxon>
        <taxon>Bacillota</taxon>
        <taxon>Clostridia</taxon>
        <taxon>Lachnospirales</taxon>
        <taxon>Lachnospiraceae</taxon>
        <taxon>Anaerocolumna</taxon>
    </lineage>
</organism>